<dbReference type="KEGG" id="ovr:110123408"/>
<protein>
    <submittedName>
        <fullName evidence="12">Olfactory receptor 7E178-like</fullName>
    </submittedName>
</protein>
<keyword evidence="7" id="KW-0675">Receptor</keyword>
<evidence type="ECO:0000256" key="9">
    <source>
        <dbReference type="SAM" id="Phobius"/>
    </source>
</evidence>
<keyword evidence="3 9" id="KW-0812">Transmembrane</keyword>
<evidence type="ECO:0000256" key="5">
    <source>
        <dbReference type="ARBA" id="ARBA00023040"/>
    </source>
</evidence>
<evidence type="ECO:0000256" key="8">
    <source>
        <dbReference type="ARBA" id="ARBA00023224"/>
    </source>
</evidence>
<evidence type="ECO:0000256" key="4">
    <source>
        <dbReference type="ARBA" id="ARBA00022989"/>
    </source>
</evidence>
<evidence type="ECO:0000256" key="1">
    <source>
        <dbReference type="ARBA" id="ARBA00003929"/>
    </source>
</evidence>
<feature type="transmembrane region" description="Helical" evidence="9">
    <location>
        <begin position="184"/>
        <end position="202"/>
    </location>
</feature>
<feature type="transmembrane region" description="Helical" evidence="9">
    <location>
        <begin position="223"/>
        <end position="245"/>
    </location>
</feature>
<keyword evidence="5" id="KW-0297">G-protein coupled receptor</keyword>
<reference evidence="11" key="1">
    <citation type="journal article" date="2022" name="J. Hered.">
        <title>A De Novo Chromosome-Level Genome Assembly of the White-Tailed Deer, Odocoileus Virginianus.</title>
        <authorList>
            <person name="London E.W."/>
            <person name="Roca A.L."/>
            <person name="Novakofski J.E."/>
            <person name="Mateus-Pinilla N.E."/>
        </authorList>
    </citation>
    <scope>NUCLEOTIDE SEQUENCE [LARGE SCALE GENOMIC DNA]</scope>
</reference>
<comment type="function">
    <text evidence="1">Putative odorant or sperm cell receptor.</text>
</comment>
<gene>
    <name evidence="12" type="primary">LOC110123408</name>
</gene>
<dbReference type="CDD" id="cd15234">
    <property type="entry name" value="7tmA_OR7-like"/>
    <property type="match status" value="1"/>
</dbReference>
<proteinExistence type="predicted"/>
<evidence type="ECO:0000259" key="10">
    <source>
        <dbReference type="PROSITE" id="PS50262"/>
    </source>
</evidence>
<dbReference type="OrthoDB" id="9828004at2759"/>
<evidence type="ECO:0000256" key="7">
    <source>
        <dbReference type="ARBA" id="ARBA00023170"/>
    </source>
</evidence>
<dbReference type="Pfam" id="PF13853">
    <property type="entry name" value="7tm_4"/>
    <property type="match status" value="1"/>
</dbReference>
<dbReference type="PROSITE" id="PS50262">
    <property type="entry name" value="G_PROTEIN_RECEP_F1_2"/>
    <property type="match status" value="1"/>
</dbReference>
<keyword evidence="8" id="KW-0807">Transducer</keyword>
<feature type="transmembrane region" description="Helical" evidence="9">
    <location>
        <begin position="77"/>
        <end position="101"/>
    </location>
</feature>
<dbReference type="InterPro" id="IPR000725">
    <property type="entry name" value="Olfact_rcpt"/>
</dbReference>
<dbReference type="PRINTS" id="PR00237">
    <property type="entry name" value="GPCRRHODOPSN"/>
</dbReference>
<evidence type="ECO:0000313" key="12">
    <source>
        <dbReference type="RefSeq" id="XP_020726956.2"/>
    </source>
</evidence>
<reference evidence="12" key="2">
    <citation type="submission" date="2025-08" db="UniProtKB">
        <authorList>
            <consortium name="RefSeq"/>
        </authorList>
    </citation>
    <scope>IDENTIFICATION</scope>
    <source>
        <tissue evidence="12">Tongue muscle</tissue>
    </source>
</reference>
<dbReference type="GO" id="GO:0004930">
    <property type="term" value="F:G protein-coupled receptor activity"/>
    <property type="evidence" value="ECO:0007669"/>
    <property type="project" value="UniProtKB-KW"/>
</dbReference>
<dbReference type="GeneID" id="110123408"/>
<dbReference type="Proteomes" id="UP001652640">
    <property type="component" value="Chromosome 3"/>
</dbReference>
<dbReference type="GO" id="GO:0016020">
    <property type="term" value="C:membrane"/>
    <property type="evidence" value="ECO:0007669"/>
    <property type="project" value="UniProtKB-SubCell"/>
</dbReference>
<name>A0A6J0VNP2_ODOVR</name>
<dbReference type="SUPFAM" id="SSF81321">
    <property type="entry name" value="Family A G protein-coupled receptor-like"/>
    <property type="match status" value="1"/>
</dbReference>
<dbReference type="PRINTS" id="PR00245">
    <property type="entry name" value="OLFACTORYR"/>
</dbReference>
<accession>A0A6J0VNP2</accession>
<dbReference type="RefSeq" id="XP_020726956.2">
    <property type="nucleotide sequence ID" value="XM_020871297.2"/>
</dbReference>
<sequence length="294" mass="32822">MDLSDDPELQPLLFSLFLSMCLVTVLGNLLIILAFISDSHLHTPMYFFLSSLSMTDTDCTSTTVPKMIVDIQTHSRLISYMSCLTQMSIFIIFGCLDNLLLTAMAYDWFVAICHPLHYTVIMNPRLCSLLILVSFFISLLAYRLHSLMVLELAFFLDMEISHFFCDPSQLLSLACFEIPSSNTLIYFIGAIFGGFPFTGILFSYTHIVSSILRVPSTGGKYKAFSTCSCHLAIMCLFYGTGLGVHLSSTVSSPRDSAVASVIYTVVTPILNSFVYSLRNRDIKRAMWGLLSKTT</sequence>
<feature type="transmembrane region" description="Helical" evidence="9">
    <location>
        <begin position="257"/>
        <end position="277"/>
    </location>
</feature>
<feature type="transmembrane region" description="Helical" evidence="9">
    <location>
        <begin position="121"/>
        <end position="140"/>
    </location>
</feature>
<evidence type="ECO:0000313" key="11">
    <source>
        <dbReference type="Proteomes" id="UP001652640"/>
    </source>
</evidence>
<comment type="subcellular location">
    <subcellularLocation>
        <location evidence="2">Membrane</location>
        <topology evidence="2">Multi-pass membrane protein</topology>
    </subcellularLocation>
</comment>
<dbReference type="GO" id="GO:0004984">
    <property type="term" value="F:olfactory receptor activity"/>
    <property type="evidence" value="ECO:0007669"/>
    <property type="project" value="InterPro"/>
</dbReference>
<dbReference type="PANTHER" id="PTHR48001">
    <property type="entry name" value="OLFACTORY RECEPTOR"/>
    <property type="match status" value="1"/>
</dbReference>
<dbReference type="InterPro" id="IPR017452">
    <property type="entry name" value="GPCR_Rhodpsn_7TM"/>
</dbReference>
<organism evidence="11 12">
    <name type="scientific">Odocoileus virginianus</name>
    <name type="common">White-tailed deer</name>
    <dbReference type="NCBI Taxonomy" id="9874"/>
    <lineage>
        <taxon>Eukaryota</taxon>
        <taxon>Metazoa</taxon>
        <taxon>Chordata</taxon>
        <taxon>Craniata</taxon>
        <taxon>Vertebrata</taxon>
        <taxon>Euteleostomi</taxon>
        <taxon>Mammalia</taxon>
        <taxon>Eutheria</taxon>
        <taxon>Laurasiatheria</taxon>
        <taxon>Artiodactyla</taxon>
        <taxon>Ruminantia</taxon>
        <taxon>Pecora</taxon>
        <taxon>Cervidae</taxon>
        <taxon>Odocoileinae</taxon>
        <taxon>Odocoileus</taxon>
    </lineage>
</organism>
<dbReference type="InParanoid" id="A0A6J0VNP2"/>
<keyword evidence="11" id="KW-1185">Reference proteome</keyword>
<keyword evidence="6 9" id="KW-0472">Membrane</keyword>
<feature type="transmembrane region" description="Helical" evidence="9">
    <location>
        <begin position="12"/>
        <end position="36"/>
    </location>
</feature>
<evidence type="ECO:0000256" key="6">
    <source>
        <dbReference type="ARBA" id="ARBA00023136"/>
    </source>
</evidence>
<dbReference type="InterPro" id="IPR000276">
    <property type="entry name" value="GPCR_Rhodpsn"/>
</dbReference>
<evidence type="ECO:0000256" key="2">
    <source>
        <dbReference type="ARBA" id="ARBA00004141"/>
    </source>
</evidence>
<keyword evidence="4 9" id="KW-1133">Transmembrane helix</keyword>
<dbReference type="Gene3D" id="1.20.1070.10">
    <property type="entry name" value="Rhodopsin 7-helix transmembrane proteins"/>
    <property type="match status" value="1"/>
</dbReference>
<evidence type="ECO:0000256" key="3">
    <source>
        <dbReference type="ARBA" id="ARBA00022692"/>
    </source>
</evidence>
<feature type="domain" description="G-protein coupled receptors family 1 profile" evidence="10">
    <location>
        <begin position="27"/>
        <end position="275"/>
    </location>
</feature>